<dbReference type="KEGG" id="ccn:H924_04095"/>
<dbReference type="EMBL" id="CP004354">
    <property type="protein sequence ID" value="AGG66265.1"/>
    <property type="molecule type" value="Genomic_DNA"/>
</dbReference>
<gene>
    <name evidence="1" type="ORF">H924_04095</name>
</gene>
<evidence type="ECO:0000313" key="2">
    <source>
        <dbReference type="Proteomes" id="UP000011760"/>
    </source>
</evidence>
<dbReference type="HOGENOM" id="CLU_035975_0_0_11"/>
<dbReference type="STRING" id="1121353.H924_04095"/>
<dbReference type="Proteomes" id="UP000011760">
    <property type="component" value="Chromosome"/>
</dbReference>
<dbReference type="CDD" id="cd00085">
    <property type="entry name" value="HNHc"/>
    <property type="match status" value="1"/>
</dbReference>
<name>M1UE18_9CORY</name>
<dbReference type="AlphaFoldDB" id="M1UE18"/>
<dbReference type="PATRIC" id="fig|1121353.3.peg.839"/>
<organism evidence="1 2">
    <name type="scientific">Corynebacterium callunae DSM 20147</name>
    <dbReference type="NCBI Taxonomy" id="1121353"/>
    <lineage>
        <taxon>Bacteria</taxon>
        <taxon>Bacillati</taxon>
        <taxon>Actinomycetota</taxon>
        <taxon>Actinomycetes</taxon>
        <taxon>Mycobacteriales</taxon>
        <taxon>Corynebacteriaceae</taxon>
        <taxon>Corynebacterium</taxon>
    </lineage>
</organism>
<dbReference type="Gene3D" id="1.10.30.50">
    <property type="match status" value="1"/>
</dbReference>
<proteinExistence type="predicted"/>
<evidence type="ECO:0000313" key="1">
    <source>
        <dbReference type="EMBL" id="AGG66265.1"/>
    </source>
</evidence>
<dbReference type="InterPro" id="IPR003615">
    <property type="entry name" value="HNH_nuc"/>
</dbReference>
<evidence type="ECO:0008006" key="3">
    <source>
        <dbReference type="Google" id="ProtNLM"/>
    </source>
</evidence>
<keyword evidence="2" id="KW-1185">Reference proteome</keyword>
<protein>
    <recommendedName>
        <fullName evidence="3">HNH nuclease domain-containing protein</fullName>
    </recommendedName>
</protein>
<accession>M1UE18</accession>
<sequence length="383" mass="42184">MIGNFYTVNNPNNPIAVQKTKLREMDHRFWKDVLPDDEEDHSTAIASLATATGVPRDYISRLSIAFATLRDLPQLETLQNNLFHLDCTRLIAISNALAGINPENLPEADRLLTEFLTATSPNQVLPSAASISRRIKDLRDLLDDARATGSRGTQDDASFGVDFHPDGSAEIGATVDAVDGYIINEAVSQRAKANELSFGEAFSDILRNKINVKVILNLYTASDLANAPVWASGIGWLDAKAGKFWSKRATKTRDMDEAAKITTTKHDPPPALRAAIIGRDGTCRFPGCSVPAHKAQIDHRVPFEESGKTTLDDSADLCQHHHNMKTDGRINYLIDPYSGIIVWLMGDGTWSVTEPNGPLSPKNARWAQTVSQHRTAFNKRWTT</sequence>
<dbReference type="eggNOG" id="COG1403">
    <property type="taxonomic scope" value="Bacteria"/>
</dbReference>
<reference evidence="1 2" key="1">
    <citation type="submission" date="2013-02" db="EMBL/GenBank/DDBJ databases">
        <title>The complete genome sequence of Corynebacterium callunae DSM 20147.</title>
        <authorList>
            <person name="Ruckert C."/>
            <person name="Albersmeier A."/>
            <person name="Kalinowski J."/>
        </authorList>
    </citation>
    <scope>NUCLEOTIDE SEQUENCE [LARGE SCALE GENOMIC DNA]</scope>
    <source>
        <strain evidence="1 2">DSM 20147</strain>
    </source>
</reference>